<dbReference type="Pfam" id="PF22725">
    <property type="entry name" value="GFO_IDH_MocA_C3"/>
    <property type="match status" value="1"/>
</dbReference>
<dbReference type="InterPro" id="IPR000683">
    <property type="entry name" value="Gfo/Idh/MocA-like_OxRdtase_N"/>
</dbReference>
<dbReference type="AlphaFoldDB" id="A0AAD4CBY8"/>
<organism evidence="8 9">
    <name type="scientific">Aspergillus nanangensis</name>
    <dbReference type="NCBI Taxonomy" id="2582783"/>
    <lineage>
        <taxon>Eukaryota</taxon>
        <taxon>Fungi</taxon>
        <taxon>Dikarya</taxon>
        <taxon>Ascomycota</taxon>
        <taxon>Pezizomycotina</taxon>
        <taxon>Eurotiomycetes</taxon>
        <taxon>Eurotiomycetidae</taxon>
        <taxon>Eurotiales</taxon>
        <taxon>Aspergillaceae</taxon>
        <taxon>Aspergillus</taxon>
        <taxon>Aspergillus subgen. Circumdati</taxon>
    </lineage>
</organism>
<evidence type="ECO:0000256" key="4">
    <source>
        <dbReference type="ARBA" id="ARBA00042988"/>
    </source>
</evidence>
<dbReference type="PANTHER" id="PTHR22604:SF105">
    <property type="entry name" value="TRANS-1,2-DIHYDROBENZENE-1,2-DIOL DEHYDROGENASE"/>
    <property type="match status" value="1"/>
</dbReference>
<dbReference type="PANTHER" id="PTHR22604">
    <property type="entry name" value="OXIDOREDUCTASES"/>
    <property type="match status" value="1"/>
</dbReference>
<name>A0AAD4CBY8_ASPNN</name>
<sequence length="359" mass="39703">MTELPTVRWGILGTGMISSWFVEDLVIERPGAKINHIIQAIGSSSIEKGGNFVAKHCPHSSPTVHGSYEDLFNDDTVDMVYIGVPHAFHEKFCLDAINAGKAVFCEKPFTLNAKQAANVFEAAKEKGVYVQEAMWLRHRPLVHKLRSLIHEEKVIGEPFRMFADFGLDVDIRNLPSTSRYRSLDLGAGSLLDVGVYSITWAILTLDPHSPSKSEMPDILATQSFQGNIEVTSSVILKYASSGRQAIVTSTTNINHGPGIIARIDGDEGYIEIEGRGGSIPHSFTVYKKSHTDSGRKYAAGEKYDFPEVGLGFYHEADNAALDYIAGRTEGAIMPWEETIRVMRIMDEVRRQGGTRFPVD</sequence>
<dbReference type="EC" id="1.1.1.179" evidence="3"/>
<dbReference type="SUPFAM" id="SSF51735">
    <property type="entry name" value="NAD(P)-binding Rossmann-fold domains"/>
    <property type="match status" value="1"/>
</dbReference>
<keyword evidence="9" id="KW-1185">Reference proteome</keyword>
<accession>A0AAD4CBY8</accession>
<keyword evidence="2" id="KW-0560">Oxidoreductase</keyword>
<dbReference type="Proteomes" id="UP001194746">
    <property type="component" value="Unassembled WGS sequence"/>
</dbReference>
<gene>
    <name evidence="8" type="ORF">FE257_003088</name>
</gene>
<dbReference type="Pfam" id="PF01408">
    <property type="entry name" value="GFO_IDH_MocA"/>
    <property type="match status" value="1"/>
</dbReference>
<dbReference type="Gene3D" id="3.30.360.10">
    <property type="entry name" value="Dihydrodipicolinate Reductase, domain 2"/>
    <property type="match status" value="1"/>
</dbReference>
<dbReference type="GO" id="GO:0000166">
    <property type="term" value="F:nucleotide binding"/>
    <property type="evidence" value="ECO:0007669"/>
    <property type="project" value="InterPro"/>
</dbReference>
<dbReference type="InterPro" id="IPR055170">
    <property type="entry name" value="GFO_IDH_MocA-like_dom"/>
</dbReference>
<reference evidence="8" key="1">
    <citation type="journal article" date="2019" name="Beilstein J. Org. Chem.">
        <title>Nanangenines: drimane sesquiterpenoids as the dominant metabolite cohort of a novel Australian fungus, Aspergillus nanangensis.</title>
        <authorList>
            <person name="Lacey H.J."/>
            <person name="Gilchrist C.L.M."/>
            <person name="Crombie A."/>
            <person name="Kalaitzis J.A."/>
            <person name="Vuong D."/>
            <person name="Rutledge P.J."/>
            <person name="Turner P."/>
            <person name="Pitt J.I."/>
            <person name="Lacey E."/>
            <person name="Chooi Y.H."/>
            <person name="Piggott A.M."/>
        </authorList>
    </citation>
    <scope>NUCLEOTIDE SEQUENCE</scope>
    <source>
        <strain evidence="8">MST-FP2251</strain>
    </source>
</reference>
<evidence type="ECO:0000259" key="6">
    <source>
        <dbReference type="Pfam" id="PF01408"/>
    </source>
</evidence>
<evidence type="ECO:0000313" key="9">
    <source>
        <dbReference type="Proteomes" id="UP001194746"/>
    </source>
</evidence>
<comment type="caution">
    <text evidence="8">The sequence shown here is derived from an EMBL/GenBank/DDBJ whole genome shotgun (WGS) entry which is preliminary data.</text>
</comment>
<dbReference type="Gene3D" id="3.40.50.720">
    <property type="entry name" value="NAD(P)-binding Rossmann-like Domain"/>
    <property type="match status" value="1"/>
</dbReference>
<dbReference type="GO" id="GO:0047837">
    <property type="term" value="F:D-xylose 1-dehydrogenase (NADP+) activity"/>
    <property type="evidence" value="ECO:0007669"/>
    <property type="project" value="UniProtKB-EC"/>
</dbReference>
<feature type="domain" description="Gfo/Idh/MocA-like oxidoreductase N-terminal" evidence="6">
    <location>
        <begin position="7"/>
        <end position="132"/>
    </location>
</feature>
<evidence type="ECO:0000256" key="2">
    <source>
        <dbReference type="ARBA" id="ARBA00023002"/>
    </source>
</evidence>
<feature type="domain" description="GFO/IDH/MocA-like oxidoreductase" evidence="7">
    <location>
        <begin position="144"/>
        <end position="271"/>
    </location>
</feature>
<dbReference type="SUPFAM" id="SSF55347">
    <property type="entry name" value="Glyceraldehyde-3-phosphate dehydrogenase-like, C-terminal domain"/>
    <property type="match status" value="1"/>
</dbReference>
<dbReference type="InterPro" id="IPR036291">
    <property type="entry name" value="NAD(P)-bd_dom_sf"/>
</dbReference>
<evidence type="ECO:0000313" key="8">
    <source>
        <dbReference type="EMBL" id="KAF9883654.1"/>
    </source>
</evidence>
<reference evidence="8" key="2">
    <citation type="submission" date="2020-02" db="EMBL/GenBank/DDBJ databases">
        <authorList>
            <person name="Gilchrist C.L.M."/>
            <person name="Chooi Y.-H."/>
        </authorList>
    </citation>
    <scope>NUCLEOTIDE SEQUENCE</scope>
    <source>
        <strain evidence="8">MST-FP2251</strain>
    </source>
</reference>
<protein>
    <recommendedName>
        <fullName evidence="3">D-xylose 1-dehydrogenase (NADP(+), D-xylono-1,5-lactone-forming)</fullName>
        <ecNumber evidence="3">1.1.1.179</ecNumber>
    </recommendedName>
    <alternativeName>
        <fullName evidence="4">D-xylose-NADP dehydrogenase</fullName>
    </alternativeName>
</protein>
<evidence type="ECO:0000259" key="7">
    <source>
        <dbReference type="Pfam" id="PF22725"/>
    </source>
</evidence>
<comment type="similarity">
    <text evidence="1">Belongs to the Gfo/Idh/MocA family.</text>
</comment>
<dbReference type="EMBL" id="VCAU01000154">
    <property type="protein sequence ID" value="KAF9883654.1"/>
    <property type="molecule type" value="Genomic_DNA"/>
</dbReference>
<comment type="catalytic activity">
    <reaction evidence="5">
        <text>D-xylose + NADP(+) = D-xylono-1,5-lactone + NADPH + H(+)</text>
        <dbReference type="Rhea" id="RHEA:22000"/>
        <dbReference type="ChEBI" id="CHEBI:15378"/>
        <dbReference type="ChEBI" id="CHEBI:15867"/>
        <dbReference type="ChEBI" id="CHEBI:53455"/>
        <dbReference type="ChEBI" id="CHEBI:57783"/>
        <dbReference type="ChEBI" id="CHEBI:58349"/>
        <dbReference type="EC" id="1.1.1.179"/>
    </reaction>
</comment>
<proteinExistence type="inferred from homology"/>
<evidence type="ECO:0000256" key="5">
    <source>
        <dbReference type="ARBA" id="ARBA00049233"/>
    </source>
</evidence>
<dbReference type="InterPro" id="IPR050984">
    <property type="entry name" value="Gfo/Idh/MocA_domain"/>
</dbReference>
<evidence type="ECO:0000256" key="1">
    <source>
        <dbReference type="ARBA" id="ARBA00010928"/>
    </source>
</evidence>
<evidence type="ECO:0000256" key="3">
    <source>
        <dbReference type="ARBA" id="ARBA00038984"/>
    </source>
</evidence>